<dbReference type="InterPro" id="IPR013162">
    <property type="entry name" value="CD80_C2-set"/>
</dbReference>
<dbReference type="AlphaFoldDB" id="A0A2G9R8X9"/>
<comment type="subcellular location">
    <subcellularLocation>
        <location evidence="1">Membrane</location>
        <topology evidence="1">Single-pass membrane protein</topology>
    </subcellularLocation>
</comment>
<evidence type="ECO:0000256" key="2">
    <source>
        <dbReference type="ARBA" id="ARBA00023136"/>
    </source>
</evidence>
<dbReference type="InterPro" id="IPR003006">
    <property type="entry name" value="Ig/MHC_CS"/>
</dbReference>
<dbReference type="Pfam" id="PF08205">
    <property type="entry name" value="C2-set_2"/>
    <property type="match status" value="1"/>
</dbReference>
<dbReference type="SUPFAM" id="SSF48726">
    <property type="entry name" value="Immunoglobulin"/>
    <property type="match status" value="4"/>
</dbReference>
<evidence type="ECO:0000313" key="8">
    <source>
        <dbReference type="EMBL" id="PIO24245.1"/>
    </source>
</evidence>
<keyword evidence="9" id="KW-1185">Reference proteome</keyword>
<dbReference type="GO" id="GO:0016020">
    <property type="term" value="C:membrane"/>
    <property type="evidence" value="ECO:0007669"/>
    <property type="project" value="UniProtKB-SubCell"/>
</dbReference>
<organism evidence="8 9">
    <name type="scientific">Aquarana catesbeiana</name>
    <name type="common">American bullfrog</name>
    <name type="synonym">Rana catesbeiana</name>
    <dbReference type="NCBI Taxonomy" id="8400"/>
    <lineage>
        <taxon>Eukaryota</taxon>
        <taxon>Metazoa</taxon>
        <taxon>Chordata</taxon>
        <taxon>Craniata</taxon>
        <taxon>Vertebrata</taxon>
        <taxon>Euteleostomi</taxon>
        <taxon>Amphibia</taxon>
        <taxon>Batrachia</taxon>
        <taxon>Anura</taxon>
        <taxon>Neobatrachia</taxon>
        <taxon>Ranoidea</taxon>
        <taxon>Ranidae</taxon>
        <taxon>Aquarana</taxon>
    </lineage>
</organism>
<feature type="signal peptide" evidence="6">
    <location>
        <begin position="1"/>
        <end position="18"/>
    </location>
</feature>
<dbReference type="Proteomes" id="UP000228934">
    <property type="component" value="Unassembled WGS sequence"/>
</dbReference>
<dbReference type="EMBL" id="KV959478">
    <property type="protein sequence ID" value="PIO24245.1"/>
    <property type="molecule type" value="Genomic_DNA"/>
</dbReference>
<feature type="domain" description="Ig-like" evidence="7">
    <location>
        <begin position="400"/>
        <end position="492"/>
    </location>
</feature>
<dbReference type="PANTHER" id="PTHR46484">
    <property type="entry name" value="SI:CH211-171H4.5-RELATED"/>
    <property type="match status" value="1"/>
</dbReference>
<keyword evidence="3" id="KW-1015">Disulfide bond</keyword>
<protein>
    <submittedName>
        <fullName evidence="8">B-cell receptor CD22</fullName>
    </submittedName>
</protein>
<keyword evidence="5" id="KW-0812">Transmembrane</keyword>
<dbReference type="PROSITE" id="PS50835">
    <property type="entry name" value="IG_LIKE"/>
    <property type="match status" value="5"/>
</dbReference>
<dbReference type="PANTHER" id="PTHR46484:SF1">
    <property type="entry name" value="SCHWANN CELL MYELIN PROTEIN-RELATED"/>
    <property type="match status" value="1"/>
</dbReference>
<evidence type="ECO:0000256" key="4">
    <source>
        <dbReference type="SAM" id="MobiDB-lite"/>
    </source>
</evidence>
<keyword evidence="8" id="KW-0675">Receptor</keyword>
<reference evidence="9" key="1">
    <citation type="journal article" date="2017" name="Nat. Commun.">
        <title>The North American bullfrog draft genome provides insight into hormonal regulation of long noncoding RNA.</title>
        <authorList>
            <person name="Hammond S.A."/>
            <person name="Warren R.L."/>
            <person name="Vandervalk B.P."/>
            <person name="Kucuk E."/>
            <person name="Khan H."/>
            <person name="Gibb E.A."/>
            <person name="Pandoh P."/>
            <person name="Kirk H."/>
            <person name="Zhao Y."/>
            <person name="Jones M."/>
            <person name="Mungall A.J."/>
            <person name="Coope R."/>
            <person name="Pleasance S."/>
            <person name="Moore R.A."/>
            <person name="Holt R.A."/>
            <person name="Round J.M."/>
            <person name="Ohora S."/>
            <person name="Walle B.V."/>
            <person name="Veldhoen N."/>
            <person name="Helbing C.C."/>
            <person name="Birol I."/>
        </authorList>
    </citation>
    <scope>NUCLEOTIDE SEQUENCE [LARGE SCALE GENOMIC DNA]</scope>
</reference>
<feature type="domain" description="Ig-like" evidence="7">
    <location>
        <begin position="310"/>
        <end position="395"/>
    </location>
</feature>
<sequence length="656" mass="73295">MSITKKILLLTLFQGLVCQKWEFPSKIDGLVGSCVEIPCTFLPRENPGTSSTVWYLYQTIGYPQIFNSQENSSVLLDYKSRTSLVPGNNSCSLMIDPVRREDGKKYYYPGIARDDNTNAYSKSKMYLQLHVKDNPTIPELTGNKEMLEGHSETFQCSVMHTCGSNPPSLKWNKDGQTERRSEDLSGGKWKEILTIRYIPSHEDDKTQIQCTATYQNGKTSQNAATLSIRYAPKNVTASYPENEEFMEGSDVILTCSSNSNPPAQRYEWYCGHSKIKLRLEERLTVQNVSKDTEPYSCAAINDVGRGKSPPTQIPVQYAATGVQVIVFPTEGGTELNCSFVSSHPNVSNYTWIKDGNILLNKTEQILVLDNNEENSGSYSCIAHNTAGSSTSAELDFKDTPRISKLTENGTMLEGRPEIFACSVVHTWVSKPPSLEWNKPGQTEKRSEKLSGGKYREILTITYIPTHEDDETQMKCTATDHNGEKSHKATTLNIKYVATGVQVIVLQKEGGTELKCSFVRSHPNVTHYTWMKDGMSLLNKTKQILVLDSNEDRSGSYSCIVHNAAGSSTSAELDFKDSKANFILILGILAGVILLILIVYIVTRNKACQTSIRHENSQLDNTYMNVMKKKTSFPAQPESGGRDSPSRNLYENLQRKE</sequence>
<dbReference type="InterPro" id="IPR007110">
    <property type="entry name" value="Ig-like_dom"/>
</dbReference>
<feature type="chain" id="PRO_5013728793" evidence="6">
    <location>
        <begin position="19"/>
        <end position="656"/>
    </location>
</feature>
<evidence type="ECO:0000256" key="3">
    <source>
        <dbReference type="ARBA" id="ARBA00023157"/>
    </source>
</evidence>
<dbReference type="OrthoDB" id="10039395at2759"/>
<feature type="transmembrane region" description="Helical" evidence="5">
    <location>
        <begin position="581"/>
        <end position="602"/>
    </location>
</feature>
<dbReference type="PROSITE" id="PS00290">
    <property type="entry name" value="IG_MHC"/>
    <property type="match status" value="1"/>
</dbReference>
<feature type="domain" description="Ig-like" evidence="7">
    <location>
        <begin position="232"/>
        <end position="301"/>
    </location>
</feature>
<evidence type="ECO:0000313" key="9">
    <source>
        <dbReference type="Proteomes" id="UP000228934"/>
    </source>
</evidence>
<keyword evidence="5" id="KW-1133">Transmembrane helix</keyword>
<proteinExistence type="predicted"/>
<keyword evidence="2 5" id="KW-0472">Membrane</keyword>
<feature type="domain" description="Ig-like" evidence="7">
    <location>
        <begin position="135"/>
        <end position="227"/>
    </location>
</feature>
<gene>
    <name evidence="8" type="ORF">AB205_0038000</name>
</gene>
<dbReference type="Gene3D" id="2.60.40.10">
    <property type="entry name" value="Immunoglobulins"/>
    <property type="match status" value="6"/>
</dbReference>
<feature type="domain" description="Ig-like" evidence="7">
    <location>
        <begin position="508"/>
        <end position="573"/>
    </location>
</feature>
<dbReference type="Pfam" id="PF13895">
    <property type="entry name" value="Ig_2"/>
    <property type="match status" value="3"/>
</dbReference>
<feature type="region of interest" description="Disordered" evidence="4">
    <location>
        <begin position="630"/>
        <end position="656"/>
    </location>
</feature>
<dbReference type="InterPro" id="IPR003599">
    <property type="entry name" value="Ig_sub"/>
</dbReference>
<evidence type="ECO:0000256" key="1">
    <source>
        <dbReference type="ARBA" id="ARBA00004167"/>
    </source>
</evidence>
<keyword evidence="6" id="KW-0732">Signal</keyword>
<dbReference type="InterPro" id="IPR013783">
    <property type="entry name" value="Ig-like_fold"/>
</dbReference>
<dbReference type="InterPro" id="IPR036179">
    <property type="entry name" value="Ig-like_dom_sf"/>
</dbReference>
<accession>A0A2G9R8X9</accession>
<evidence type="ECO:0000256" key="6">
    <source>
        <dbReference type="SAM" id="SignalP"/>
    </source>
</evidence>
<dbReference type="SMART" id="SM00409">
    <property type="entry name" value="IG"/>
    <property type="match status" value="5"/>
</dbReference>
<name>A0A2G9R8X9_AQUCT</name>
<evidence type="ECO:0000259" key="7">
    <source>
        <dbReference type="PROSITE" id="PS50835"/>
    </source>
</evidence>
<evidence type="ECO:0000256" key="5">
    <source>
        <dbReference type="SAM" id="Phobius"/>
    </source>
</evidence>